<dbReference type="PANTHER" id="PTHR30126">
    <property type="entry name" value="HTH-TYPE TRANSCRIPTIONAL REGULATOR"/>
    <property type="match status" value="1"/>
</dbReference>
<gene>
    <name evidence="6" type="primary">cysL</name>
    <name evidence="6" type="ORF">OXPF_36170</name>
</gene>
<feature type="domain" description="HTH lysR-type" evidence="5">
    <location>
        <begin position="1"/>
        <end position="58"/>
    </location>
</feature>
<dbReference type="Gene3D" id="3.40.190.290">
    <property type="match status" value="1"/>
</dbReference>
<comment type="similarity">
    <text evidence="1">Belongs to the LysR transcriptional regulatory family.</text>
</comment>
<dbReference type="EMBL" id="LKET01000051">
    <property type="protein sequence ID" value="KPU42853.1"/>
    <property type="molecule type" value="Genomic_DNA"/>
</dbReference>
<dbReference type="AlphaFoldDB" id="A0A0P8YT46"/>
<evidence type="ECO:0000256" key="4">
    <source>
        <dbReference type="ARBA" id="ARBA00023163"/>
    </source>
</evidence>
<dbReference type="Pfam" id="PF03466">
    <property type="entry name" value="LysR_substrate"/>
    <property type="match status" value="1"/>
</dbReference>
<dbReference type="OrthoDB" id="9785745at2"/>
<dbReference type="STRING" id="36849.OXPF_36170"/>
<dbReference type="PRINTS" id="PR00039">
    <property type="entry name" value="HTHLYSR"/>
</dbReference>
<dbReference type="PROSITE" id="PS50931">
    <property type="entry name" value="HTH_LYSR"/>
    <property type="match status" value="1"/>
</dbReference>
<dbReference type="GO" id="GO:0000976">
    <property type="term" value="F:transcription cis-regulatory region binding"/>
    <property type="evidence" value="ECO:0007669"/>
    <property type="project" value="TreeGrafter"/>
</dbReference>
<dbReference type="InterPro" id="IPR047788">
    <property type="entry name" value="LysR-like_Sec_metab"/>
</dbReference>
<dbReference type="Proteomes" id="UP000050326">
    <property type="component" value="Unassembled WGS sequence"/>
</dbReference>
<dbReference type="NCBIfam" id="NF040786">
    <property type="entry name" value="LysR_Sec_metab"/>
    <property type="match status" value="1"/>
</dbReference>
<dbReference type="PATRIC" id="fig|36849.3.peg.3824"/>
<organism evidence="6 7">
    <name type="scientific">Oxobacter pfennigii</name>
    <dbReference type="NCBI Taxonomy" id="36849"/>
    <lineage>
        <taxon>Bacteria</taxon>
        <taxon>Bacillati</taxon>
        <taxon>Bacillota</taxon>
        <taxon>Clostridia</taxon>
        <taxon>Eubacteriales</taxon>
        <taxon>Clostridiaceae</taxon>
        <taxon>Oxobacter</taxon>
    </lineage>
</organism>
<dbReference type="SUPFAM" id="SSF53850">
    <property type="entry name" value="Periplasmic binding protein-like II"/>
    <property type="match status" value="1"/>
</dbReference>
<evidence type="ECO:0000313" key="7">
    <source>
        <dbReference type="Proteomes" id="UP000050326"/>
    </source>
</evidence>
<reference evidence="6 7" key="1">
    <citation type="submission" date="2015-09" db="EMBL/GenBank/DDBJ databases">
        <title>Genome sequence of Oxobacter pfennigii DSM 3222.</title>
        <authorList>
            <person name="Poehlein A."/>
            <person name="Bengelsdorf F.R."/>
            <person name="Schiel-Bengelsdorf B."/>
            <person name="Duerre P."/>
            <person name="Daniel R."/>
        </authorList>
    </citation>
    <scope>NUCLEOTIDE SEQUENCE [LARGE SCALE GENOMIC DNA]</scope>
    <source>
        <strain evidence="6 7">DSM 3222</strain>
    </source>
</reference>
<keyword evidence="4" id="KW-0804">Transcription</keyword>
<dbReference type="SUPFAM" id="SSF46785">
    <property type="entry name" value="Winged helix' DNA-binding domain"/>
    <property type="match status" value="1"/>
</dbReference>
<keyword evidence="2" id="KW-0805">Transcription regulation</keyword>
<protein>
    <submittedName>
        <fullName evidence="6">HTH-type transcriptional regulator CysL</fullName>
    </submittedName>
</protein>
<dbReference type="PANTHER" id="PTHR30126:SF64">
    <property type="entry name" value="HTH-TYPE TRANSCRIPTIONAL REGULATOR CITR"/>
    <property type="match status" value="1"/>
</dbReference>
<sequence>MDFKQIEAFINVAKYRSFSKAAEAVFLSQPTISTHINSLENELDVVLFDRYGKDVQLTPAGILFYDYAINMYNTRNQAFQSIAEFYKKIEGELFLASSTTPTRSVLPEIMGGFTKKFPQVNYRISEMSSNDVISSLLRSEAELGIVGKVIDNDRLIYYELTDDNLVLITPATEKYAKIKDDSVELKSILTEKFILREKNSATRQIFESALENNGLSIAKLNVLSTVNGIDTALQLVKYGLGVTVLSKDAAKEYVDYGMVKSFFIKELPLLRKIYLVKCEKRTLSPQAKAFEAFTLSLYNS</sequence>
<dbReference type="FunFam" id="1.10.10.10:FF:000001">
    <property type="entry name" value="LysR family transcriptional regulator"/>
    <property type="match status" value="1"/>
</dbReference>
<evidence type="ECO:0000256" key="1">
    <source>
        <dbReference type="ARBA" id="ARBA00009437"/>
    </source>
</evidence>
<name>A0A0P8YT46_9CLOT</name>
<dbReference type="Gene3D" id="1.10.10.10">
    <property type="entry name" value="Winged helix-like DNA-binding domain superfamily/Winged helix DNA-binding domain"/>
    <property type="match status" value="1"/>
</dbReference>
<dbReference type="Pfam" id="PF00126">
    <property type="entry name" value="HTH_1"/>
    <property type="match status" value="1"/>
</dbReference>
<accession>A0A0P8YT46</accession>
<dbReference type="InterPro" id="IPR036390">
    <property type="entry name" value="WH_DNA-bd_sf"/>
</dbReference>
<keyword evidence="7" id="KW-1185">Reference proteome</keyword>
<dbReference type="RefSeq" id="WP_054876591.1">
    <property type="nucleotide sequence ID" value="NZ_LKET01000051.1"/>
</dbReference>
<evidence type="ECO:0000256" key="2">
    <source>
        <dbReference type="ARBA" id="ARBA00023015"/>
    </source>
</evidence>
<evidence type="ECO:0000256" key="3">
    <source>
        <dbReference type="ARBA" id="ARBA00023125"/>
    </source>
</evidence>
<comment type="caution">
    <text evidence="6">The sequence shown here is derived from an EMBL/GenBank/DDBJ whole genome shotgun (WGS) entry which is preliminary data.</text>
</comment>
<evidence type="ECO:0000259" key="5">
    <source>
        <dbReference type="PROSITE" id="PS50931"/>
    </source>
</evidence>
<proteinExistence type="inferred from homology"/>
<dbReference type="GO" id="GO:0003700">
    <property type="term" value="F:DNA-binding transcription factor activity"/>
    <property type="evidence" value="ECO:0007669"/>
    <property type="project" value="InterPro"/>
</dbReference>
<evidence type="ECO:0000313" key="6">
    <source>
        <dbReference type="EMBL" id="KPU42853.1"/>
    </source>
</evidence>
<keyword evidence="3" id="KW-0238">DNA-binding</keyword>
<dbReference type="InterPro" id="IPR036388">
    <property type="entry name" value="WH-like_DNA-bd_sf"/>
</dbReference>
<dbReference type="InterPro" id="IPR005119">
    <property type="entry name" value="LysR_subst-bd"/>
</dbReference>
<dbReference type="InterPro" id="IPR000847">
    <property type="entry name" value="LysR_HTH_N"/>
</dbReference>